<dbReference type="EC" id="2.7.13.3" evidence="2"/>
<sequence>MKLPKVSDELKQLKQKLEDFDSLVSSIDDIIFEIRDDGVILNCWTSTPEQLFYEKDFIINKSIADLFPKEFSETLLFILNKSFKKRTGYVLKYKSPYQSNPDQWFKLKTKIISNKTDRLTVVVTNITREQRLEAEMRIKEEKFNRAFKNSSIGMLLLNRSLKVMEYNQELQSILGYSIAEEMLEKPISEFIHAESIDLVTAATKAVKSGEKEKAIIEARCIAKEDKSFYCLINISSVLDMTGKLVYFLCQIQDLSLFKNNEIKLNQQNELLAKRNYELKVRVNQLEAYNQILTHNLRTPISNIDMIINQFAIETDELERQVLINLLKKSNSKFLKLFDKLIQTLEIQNSNDTLFLTSNMDEICQYLINQFQSKIDSNELYLDCHFEVIEIAFPAIYIYHIINYLINESLKLNYSEKKVTIKIRTEKREGFVEIKIENDCESQRCFGIDKDLASTEEDIDENSLLDLHLAKQQIQSFGGSINISKNVDFGNQVSIHLPIEN</sequence>
<gene>
    <name evidence="9" type="ORF">SAMEA4412673_01563</name>
</gene>
<evidence type="ECO:0000256" key="1">
    <source>
        <dbReference type="ARBA" id="ARBA00000085"/>
    </source>
</evidence>
<keyword evidence="5" id="KW-0418">Kinase</keyword>
<dbReference type="SUPFAM" id="SSF55874">
    <property type="entry name" value="ATPase domain of HSP90 chaperone/DNA topoisomerase II/histidine kinase"/>
    <property type="match status" value="1"/>
</dbReference>
<dbReference type="EMBL" id="LT906468">
    <property type="protein sequence ID" value="SNV48466.1"/>
    <property type="molecule type" value="Genomic_DNA"/>
</dbReference>
<dbReference type="PROSITE" id="PS50109">
    <property type="entry name" value="HIS_KIN"/>
    <property type="match status" value="1"/>
</dbReference>
<evidence type="ECO:0000259" key="6">
    <source>
        <dbReference type="PROSITE" id="PS50109"/>
    </source>
</evidence>
<dbReference type="KEGG" id="smiz:4412673_01563"/>
<dbReference type="GO" id="GO:0006355">
    <property type="term" value="P:regulation of DNA-templated transcription"/>
    <property type="evidence" value="ECO:0007669"/>
    <property type="project" value="InterPro"/>
</dbReference>
<dbReference type="InterPro" id="IPR035965">
    <property type="entry name" value="PAS-like_dom_sf"/>
</dbReference>
<feature type="domain" description="PAC" evidence="8">
    <location>
        <begin position="214"/>
        <end position="266"/>
    </location>
</feature>
<dbReference type="PROSITE" id="PS50113">
    <property type="entry name" value="PAC"/>
    <property type="match status" value="1"/>
</dbReference>
<dbReference type="PANTHER" id="PTHR43304">
    <property type="entry name" value="PHYTOCHROME-LIKE PROTEIN CPH1"/>
    <property type="match status" value="1"/>
</dbReference>
<evidence type="ECO:0000259" key="7">
    <source>
        <dbReference type="PROSITE" id="PS50112"/>
    </source>
</evidence>
<dbReference type="AlphaFoldDB" id="A0AAJ5BZT5"/>
<proteinExistence type="predicted"/>
<dbReference type="CDD" id="cd00130">
    <property type="entry name" value="PAS"/>
    <property type="match status" value="1"/>
</dbReference>
<feature type="domain" description="Histidine kinase" evidence="6">
    <location>
        <begin position="291"/>
        <end position="500"/>
    </location>
</feature>
<dbReference type="PANTHER" id="PTHR43304:SF1">
    <property type="entry name" value="PAC DOMAIN-CONTAINING PROTEIN"/>
    <property type="match status" value="1"/>
</dbReference>
<reference evidence="9 10" key="1">
    <citation type="submission" date="2017-06" db="EMBL/GenBank/DDBJ databases">
        <authorList>
            <consortium name="Pathogen Informatics"/>
        </authorList>
    </citation>
    <scope>NUCLEOTIDE SEQUENCE [LARGE SCALE GENOMIC DNA]</scope>
    <source>
        <strain evidence="9 10">NCTC12149</strain>
    </source>
</reference>
<dbReference type="InterPro" id="IPR013767">
    <property type="entry name" value="PAS_fold"/>
</dbReference>
<evidence type="ECO:0000313" key="10">
    <source>
        <dbReference type="Proteomes" id="UP000215355"/>
    </source>
</evidence>
<evidence type="ECO:0000256" key="3">
    <source>
        <dbReference type="ARBA" id="ARBA00022553"/>
    </source>
</evidence>
<dbReference type="InterPro" id="IPR052162">
    <property type="entry name" value="Sensor_kinase/Photoreceptor"/>
</dbReference>
<evidence type="ECO:0000256" key="5">
    <source>
        <dbReference type="ARBA" id="ARBA00022777"/>
    </source>
</evidence>
<dbReference type="Pfam" id="PF00989">
    <property type="entry name" value="PAS"/>
    <property type="match status" value="1"/>
</dbReference>
<dbReference type="InterPro" id="IPR000700">
    <property type="entry name" value="PAS-assoc_C"/>
</dbReference>
<dbReference type="Gene3D" id="3.30.565.10">
    <property type="entry name" value="Histidine kinase-like ATPase, C-terminal domain"/>
    <property type="match status" value="1"/>
</dbReference>
<dbReference type="Proteomes" id="UP000215355">
    <property type="component" value="Chromosome 1"/>
</dbReference>
<dbReference type="SMART" id="SM00091">
    <property type="entry name" value="PAS"/>
    <property type="match status" value="2"/>
</dbReference>
<dbReference type="Gene3D" id="3.30.450.20">
    <property type="entry name" value="PAS domain"/>
    <property type="match status" value="2"/>
</dbReference>
<dbReference type="RefSeq" id="WP_093095520.1">
    <property type="nucleotide sequence ID" value="NZ_FNGK01000001.1"/>
</dbReference>
<dbReference type="InterPro" id="IPR036890">
    <property type="entry name" value="HATPase_C_sf"/>
</dbReference>
<name>A0AAJ5BZT5_9SPHI</name>
<feature type="domain" description="PAS" evidence="7">
    <location>
        <begin position="139"/>
        <end position="210"/>
    </location>
</feature>
<evidence type="ECO:0000313" key="9">
    <source>
        <dbReference type="EMBL" id="SNV48466.1"/>
    </source>
</evidence>
<evidence type="ECO:0000259" key="8">
    <source>
        <dbReference type="PROSITE" id="PS50113"/>
    </source>
</evidence>
<evidence type="ECO:0000256" key="4">
    <source>
        <dbReference type="ARBA" id="ARBA00022679"/>
    </source>
</evidence>
<dbReference type="PROSITE" id="PS50112">
    <property type="entry name" value="PAS"/>
    <property type="match status" value="1"/>
</dbReference>
<comment type="catalytic activity">
    <reaction evidence="1">
        <text>ATP + protein L-histidine = ADP + protein N-phospho-L-histidine.</text>
        <dbReference type="EC" id="2.7.13.3"/>
    </reaction>
</comment>
<keyword evidence="4" id="KW-0808">Transferase</keyword>
<accession>A0AAJ5BZT5</accession>
<keyword evidence="3" id="KW-0597">Phosphoprotein</keyword>
<dbReference type="SUPFAM" id="SSF55785">
    <property type="entry name" value="PYP-like sensor domain (PAS domain)"/>
    <property type="match status" value="2"/>
</dbReference>
<organism evidence="9 10">
    <name type="scientific">Sphingobacterium mizutaii</name>
    <dbReference type="NCBI Taxonomy" id="1010"/>
    <lineage>
        <taxon>Bacteria</taxon>
        <taxon>Pseudomonadati</taxon>
        <taxon>Bacteroidota</taxon>
        <taxon>Sphingobacteriia</taxon>
        <taxon>Sphingobacteriales</taxon>
        <taxon>Sphingobacteriaceae</taxon>
        <taxon>Sphingobacterium</taxon>
    </lineage>
</organism>
<dbReference type="InterPro" id="IPR005467">
    <property type="entry name" value="His_kinase_dom"/>
</dbReference>
<dbReference type="NCBIfam" id="TIGR00229">
    <property type="entry name" value="sensory_box"/>
    <property type="match status" value="1"/>
</dbReference>
<dbReference type="GO" id="GO:0004673">
    <property type="term" value="F:protein histidine kinase activity"/>
    <property type="evidence" value="ECO:0007669"/>
    <property type="project" value="UniProtKB-EC"/>
</dbReference>
<protein>
    <recommendedName>
        <fullName evidence="2">histidine kinase</fullName>
        <ecNumber evidence="2">2.7.13.3</ecNumber>
    </recommendedName>
</protein>
<evidence type="ECO:0000256" key="2">
    <source>
        <dbReference type="ARBA" id="ARBA00012438"/>
    </source>
</evidence>
<dbReference type="InterPro" id="IPR000014">
    <property type="entry name" value="PAS"/>
</dbReference>